<sequence length="37" mass="4245">MRSLIVRFKDCEGPGILLNSLKKEIIKSPITTHTIYE</sequence>
<dbReference type="EMBL" id="AFMF02000033">
    <property type="protein sequence ID" value="EMM94718.1"/>
    <property type="molecule type" value="Genomic_DNA"/>
</dbReference>
<name>M6HBM5_LEPIR</name>
<reference evidence="1 2" key="1">
    <citation type="submission" date="2013-01" db="EMBL/GenBank/DDBJ databases">
        <authorList>
            <person name="Harkins D.M."/>
            <person name="Durkin A.S."/>
            <person name="Brinkac L.M."/>
            <person name="Haft D.H."/>
            <person name="Selengut J.D."/>
            <person name="Sanka R."/>
            <person name="DePew J."/>
            <person name="Purushe J."/>
            <person name="Tulsiani S.M."/>
            <person name="Graham G.C."/>
            <person name="Burns M.-A."/>
            <person name="Dohnt M.F."/>
            <person name="Smythe L.D."/>
            <person name="McKay D.B."/>
            <person name="Craig S.B."/>
            <person name="Vinetz J.M."/>
            <person name="Sutton G.G."/>
            <person name="Nierman W.C."/>
            <person name="Fouts D.E."/>
        </authorList>
    </citation>
    <scope>NUCLEOTIDE SEQUENCE [LARGE SCALE GENOMIC DNA]</scope>
    <source>
        <strain evidence="1 2">LT2156</strain>
    </source>
</reference>
<evidence type="ECO:0000313" key="2">
    <source>
        <dbReference type="Proteomes" id="UP000012089"/>
    </source>
</evidence>
<protein>
    <submittedName>
        <fullName evidence="1">Uncharacterized protein</fullName>
    </submittedName>
</protein>
<organism evidence="1 2">
    <name type="scientific">Leptospira interrogans serovar Zanoni str. LT2156</name>
    <dbReference type="NCBI Taxonomy" id="1001601"/>
    <lineage>
        <taxon>Bacteria</taxon>
        <taxon>Pseudomonadati</taxon>
        <taxon>Spirochaetota</taxon>
        <taxon>Spirochaetia</taxon>
        <taxon>Leptospirales</taxon>
        <taxon>Leptospiraceae</taxon>
        <taxon>Leptospira</taxon>
    </lineage>
</organism>
<proteinExistence type="predicted"/>
<gene>
    <name evidence="1" type="ORF">LEP1GSC158_1986</name>
</gene>
<dbReference type="Proteomes" id="UP000012089">
    <property type="component" value="Unassembled WGS sequence"/>
</dbReference>
<dbReference type="AlphaFoldDB" id="M6HBM5"/>
<accession>M6HBM5</accession>
<evidence type="ECO:0000313" key="1">
    <source>
        <dbReference type="EMBL" id="EMM94718.1"/>
    </source>
</evidence>
<comment type="caution">
    <text evidence="1">The sequence shown here is derived from an EMBL/GenBank/DDBJ whole genome shotgun (WGS) entry which is preliminary data.</text>
</comment>